<gene>
    <name evidence="1" type="ORF">BZL30_8037</name>
</gene>
<evidence type="ECO:0000313" key="2">
    <source>
        <dbReference type="Proteomes" id="UP000189229"/>
    </source>
</evidence>
<evidence type="ECO:0000313" key="1">
    <source>
        <dbReference type="EMBL" id="OOK66686.1"/>
    </source>
</evidence>
<accession>A0A1V3WJR4</accession>
<comment type="caution">
    <text evidence="1">The sequence shown here is derived from an EMBL/GenBank/DDBJ whole genome shotgun (WGS) entry which is preliminary data.</text>
</comment>
<dbReference type="EMBL" id="MVBM01000009">
    <property type="protein sequence ID" value="OOK66686.1"/>
    <property type="molecule type" value="Genomic_DNA"/>
</dbReference>
<name>A0A1V3WJR4_MYCKA</name>
<dbReference type="AlphaFoldDB" id="A0A1V3WJR4"/>
<reference evidence="1 2" key="1">
    <citation type="submission" date="2017-02" db="EMBL/GenBank/DDBJ databases">
        <title>Complete genome sequences of Mycobacterium kansasii strains isolated from rhesus macaques.</title>
        <authorList>
            <person name="Panda A."/>
            <person name="Nagaraj S."/>
            <person name="Zhao X."/>
            <person name="Tettelin H."/>
            <person name="Detolla L.J."/>
        </authorList>
    </citation>
    <scope>NUCLEOTIDE SEQUENCE [LARGE SCALE GENOMIC DNA]</scope>
    <source>
        <strain evidence="1 2">11-3813</strain>
    </source>
</reference>
<protein>
    <submittedName>
        <fullName evidence="1">Uncharacterized protein</fullName>
    </submittedName>
</protein>
<proteinExistence type="predicted"/>
<organism evidence="1 2">
    <name type="scientific">Mycobacterium kansasii</name>
    <dbReference type="NCBI Taxonomy" id="1768"/>
    <lineage>
        <taxon>Bacteria</taxon>
        <taxon>Bacillati</taxon>
        <taxon>Actinomycetota</taxon>
        <taxon>Actinomycetes</taxon>
        <taxon>Mycobacteriales</taxon>
        <taxon>Mycobacteriaceae</taxon>
        <taxon>Mycobacterium</taxon>
    </lineage>
</organism>
<sequence>MTRSDMNQLLYFRFSKAEASSAPVIGSRAATNTVSSPAMVPTT</sequence>
<dbReference type="Proteomes" id="UP000189229">
    <property type="component" value="Unassembled WGS sequence"/>
</dbReference>